<dbReference type="EMBL" id="APND01000002">
    <property type="protein sequence ID" value="MES1928996.1"/>
    <property type="molecule type" value="Genomic_DNA"/>
</dbReference>
<dbReference type="InterPro" id="IPR014546">
    <property type="entry name" value="UCP028440_lipidA_biosyn"/>
</dbReference>
<evidence type="ECO:0000256" key="1">
    <source>
        <dbReference type="SAM" id="Phobius"/>
    </source>
</evidence>
<reference evidence="3 4" key="1">
    <citation type="submission" date="2013-03" db="EMBL/GenBank/DDBJ databases">
        <title>Salinisphaera dokdonensis CL-ES53 Genome Sequencing.</title>
        <authorList>
            <person name="Li C."/>
            <person name="Lai Q."/>
            <person name="Shao Z."/>
        </authorList>
    </citation>
    <scope>NUCLEOTIDE SEQUENCE [LARGE SCALE GENOMIC DNA]</scope>
    <source>
        <strain evidence="3 4">CL-ES53</strain>
    </source>
</reference>
<keyword evidence="1" id="KW-1133">Transmembrane helix</keyword>
<sequence length="100" mass="11181">MMFDALQTQDIVWIGLGLLGQALFSARFLVQWIASERRRRSHIPVAFWYLSIAGGLTLLTYAIYRADPVFILGQSTGVFIYARNLYLIRAGRAESAPAGT</sequence>
<keyword evidence="1" id="KW-0472">Membrane</keyword>
<comment type="caution">
    <text evidence="3">The sequence shown here is derived from an EMBL/GenBank/DDBJ whole genome shotgun (WGS) entry which is preliminary data.</text>
</comment>
<name>A0ABV2AZD3_9GAMM</name>
<feature type="transmembrane region" description="Helical" evidence="1">
    <location>
        <begin position="12"/>
        <end position="34"/>
    </location>
</feature>
<dbReference type="Proteomes" id="UP001460888">
    <property type="component" value="Unassembled WGS sequence"/>
</dbReference>
<evidence type="ECO:0000313" key="4">
    <source>
        <dbReference type="Proteomes" id="UP001460888"/>
    </source>
</evidence>
<evidence type="ECO:0000313" key="3">
    <source>
        <dbReference type="EMBL" id="MES1928996.1"/>
    </source>
</evidence>
<protein>
    <submittedName>
        <fullName evidence="3">Lipid A biosynthesis protein</fullName>
    </submittedName>
</protein>
<feature type="domain" description="Lipid A biosynthesis N-terminal" evidence="2">
    <location>
        <begin position="16"/>
        <end position="87"/>
    </location>
</feature>
<dbReference type="SMART" id="SM01259">
    <property type="entry name" value="LAB_N"/>
    <property type="match status" value="1"/>
</dbReference>
<dbReference type="InterPro" id="IPR011499">
    <property type="entry name" value="Lipid_A_biosynth_N"/>
</dbReference>
<keyword evidence="1" id="KW-0812">Transmembrane</keyword>
<proteinExistence type="predicted"/>
<organism evidence="3 4">
    <name type="scientific">Salinisphaera dokdonensis CL-ES53</name>
    <dbReference type="NCBI Taxonomy" id="1304272"/>
    <lineage>
        <taxon>Bacteria</taxon>
        <taxon>Pseudomonadati</taxon>
        <taxon>Pseudomonadota</taxon>
        <taxon>Gammaproteobacteria</taxon>
        <taxon>Salinisphaerales</taxon>
        <taxon>Salinisphaeraceae</taxon>
        <taxon>Salinisphaera</taxon>
    </lineage>
</organism>
<evidence type="ECO:0000259" key="2">
    <source>
        <dbReference type="SMART" id="SM01259"/>
    </source>
</evidence>
<accession>A0ABV2AZD3</accession>
<keyword evidence="4" id="KW-1185">Reference proteome</keyword>
<dbReference type="RefSeq" id="WP_353110473.1">
    <property type="nucleotide sequence ID" value="NZ_APND01000002.1"/>
</dbReference>
<dbReference type="PIRSF" id="PIRSF028440">
    <property type="entry name" value="UCP_LAB_N"/>
    <property type="match status" value="1"/>
</dbReference>
<dbReference type="Pfam" id="PF07578">
    <property type="entry name" value="LAB_N"/>
    <property type="match status" value="1"/>
</dbReference>
<feature type="transmembrane region" description="Helical" evidence="1">
    <location>
        <begin position="70"/>
        <end position="88"/>
    </location>
</feature>
<feature type="transmembrane region" description="Helical" evidence="1">
    <location>
        <begin position="46"/>
        <end position="64"/>
    </location>
</feature>
<gene>
    <name evidence="3" type="ORF">SADO_07067</name>
</gene>